<protein>
    <recommendedName>
        <fullName evidence="1">Aminotransferase-like plant mobile domain-containing protein</fullName>
    </recommendedName>
</protein>
<organism evidence="2 3">
    <name type="scientific">Gossypium arboreum</name>
    <name type="common">Tree cotton</name>
    <name type="synonym">Gossypium nanking</name>
    <dbReference type="NCBI Taxonomy" id="29729"/>
    <lineage>
        <taxon>Eukaryota</taxon>
        <taxon>Viridiplantae</taxon>
        <taxon>Streptophyta</taxon>
        <taxon>Embryophyta</taxon>
        <taxon>Tracheophyta</taxon>
        <taxon>Spermatophyta</taxon>
        <taxon>Magnoliopsida</taxon>
        <taxon>eudicotyledons</taxon>
        <taxon>Gunneridae</taxon>
        <taxon>Pentapetalae</taxon>
        <taxon>rosids</taxon>
        <taxon>malvids</taxon>
        <taxon>Malvales</taxon>
        <taxon>Malvaceae</taxon>
        <taxon>Malvoideae</taxon>
        <taxon>Gossypium</taxon>
    </lineage>
</organism>
<dbReference type="Pfam" id="PF10536">
    <property type="entry name" value="PMD"/>
    <property type="match status" value="1"/>
</dbReference>
<comment type="caution">
    <text evidence="2">The sequence shown here is derived from an EMBL/GenBank/DDBJ whole genome shotgun (WGS) entry which is preliminary data.</text>
</comment>
<reference evidence="2 3" key="1">
    <citation type="submission" date="2023-03" db="EMBL/GenBank/DDBJ databases">
        <title>WGS of Gossypium arboreum.</title>
        <authorList>
            <person name="Yu D."/>
        </authorList>
    </citation>
    <scope>NUCLEOTIDE SEQUENCE [LARGE SCALE GENOMIC DNA]</scope>
    <source>
        <tissue evidence="2">Leaf</tissue>
    </source>
</reference>
<dbReference type="Proteomes" id="UP001358586">
    <property type="component" value="Chromosome 13"/>
</dbReference>
<dbReference type="EMBL" id="JARKNE010000013">
    <property type="protein sequence ID" value="KAK5771535.1"/>
    <property type="molecule type" value="Genomic_DNA"/>
</dbReference>
<evidence type="ECO:0000259" key="1">
    <source>
        <dbReference type="Pfam" id="PF10536"/>
    </source>
</evidence>
<name>A0ABR0ME56_GOSAR</name>
<evidence type="ECO:0000313" key="2">
    <source>
        <dbReference type="EMBL" id="KAK5771535.1"/>
    </source>
</evidence>
<accession>A0ABR0ME56</accession>
<evidence type="ECO:0000313" key="3">
    <source>
        <dbReference type="Proteomes" id="UP001358586"/>
    </source>
</evidence>
<dbReference type="PANTHER" id="PTHR46033:SF8">
    <property type="entry name" value="PROTEIN MAINTENANCE OF MERISTEMS-LIKE"/>
    <property type="match status" value="1"/>
</dbReference>
<feature type="domain" description="Aminotransferase-like plant mobile" evidence="1">
    <location>
        <begin position="8"/>
        <end position="66"/>
    </location>
</feature>
<dbReference type="PANTHER" id="PTHR46033">
    <property type="entry name" value="PROTEIN MAIN-LIKE 2"/>
    <property type="match status" value="1"/>
</dbReference>
<proteinExistence type="predicted"/>
<sequence length="292" mass="33784">MPYLQLVGFGDIALIRRFDLRADLISALVERWRQETHTLHMSCEKCMITLEDIAMHLGIEVGDHVVMGRNKVLEPSVISNRGLLMLNASSNRVHLMYLPLLKDFNRASTYSRGSTMLAILYRELFRMSKHGVLNFSIVELYNADRIMREFGCKQFMSDVPQRFGDVHSKTKKGKDGVDWAVEHQRYIALWNAQYERWLEMHPCMFDFSHLEEYIQWAPQSNAYHLETGSFSSTYQQLQSPIIFDMFGSTPIDDTMYSTPPQVTFDPVPDLPDVYNTPTPTPSTEAHKLLHLK</sequence>
<dbReference type="InterPro" id="IPR019557">
    <property type="entry name" value="AminoTfrase-like_pln_mobile"/>
</dbReference>
<keyword evidence="3" id="KW-1185">Reference proteome</keyword>
<dbReference type="InterPro" id="IPR044824">
    <property type="entry name" value="MAIN-like"/>
</dbReference>
<gene>
    <name evidence="2" type="ORF">PVK06_047752</name>
</gene>